<organism evidence="1 2">
    <name type="scientific">Candidatus Fischerbacteria bacterium RBG_13_37_8</name>
    <dbReference type="NCBI Taxonomy" id="1817863"/>
    <lineage>
        <taxon>Bacteria</taxon>
        <taxon>Candidatus Fischeribacteriota</taxon>
    </lineage>
</organism>
<evidence type="ECO:0000313" key="1">
    <source>
        <dbReference type="EMBL" id="OGF58662.1"/>
    </source>
</evidence>
<protein>
    <submittedName>
        <fullName evidence="1">Uncharacterized protein</fullName>
    </submittedName>
</protein>
<comment type="caution">
    <text evidence="1">The sequence shown here is derived from an EMBL/GenBank/DDBJ whole genome shotgun (WGS) entry which is preliminary data.</text>
</comment>
<dbReference type="Proteomes" id="UP000178943">
    <property type="component" value="Unassembled WGS sequence"/>
</dbReference>
<evidence type="ECO:0000313" key="2">
    <source>
        <dbReference type="Proteomes" id="UP000178943"/>
    </source>
</evidence>
<sequence length="89" mass="10306">MVNAGKLEKCGEKWKAWFGAYYDISEVIVAMHKNEIQSAGWQIYSTEQIETAIELCSLLVQHYYNDDMDLKNVKVFILDNYSHSSLILL</sequence>
<name>A0A1F5V5G8_9BACT</name>
<dbReference type="STRING" id="1817863.A2Y62_03920"/>
<proteinExistence type="predicted"/>
<gene>
    <name evidence="1" type="ORF">A2Y62_03920</name>
</gene>
<dbReference type="EMBL" id="MFGW01000236">
    <property type="protein sequence ID" value="OGF58662.1"/>
    <property type="molecule type" value="Genomic_DNA"/>
</dbReference>
<dbReference type="AlphaFoldDB" id="A0A1F5V5G8"/>
<reference evidence="1 2" key="1">
    <citation type="journal article" date="2016" name="Nat. Commun.">
        <title>Thousands of microbial genomes shed light on interconnected biogeochemical processes in an aquifer system.</title>
        <authorList>
            <person name="Anantharaman K."/>
            <person name="Brown C.T."/>
            <person name="Hug L.A."/>
            <person name="Sharon I."/>
            <person name="Castelle C.J."/>
            <person name="Probst A.J."/>
            <person name="Thomas B.C."/>
            <person name="Singh A."/>
            <person name="Wilkins M.J."/>
            <person name="Karaoz U."/>
            <person name="Brodie E.L."/>
            <person name="Williams K.H."/>
            <person name="Hubbard S.S."/>
            <person name="Banfield J.F."/>
        </authorList>
    </citation>
    <scope>NUCLEOTIDE SEQUENCE [LARGE SCALE GENOMIC DNA]</scope>
</reference>
<accession>A0A1F5V5G8</accession>